<evidence type="ECO:0000259" key="5">
    <source>
        <dbReference type="PROSITE" id="PS50977"/>
    </source>
</evidence>
<dbReference type="InterPro" id="IPR009057">
    <property type="entry name" value="Homeodomain-like_sf"/>
</dbReference>
<accession>D3Q1N3</accession>
<dbReference type="PANTHER" id="PTHR30055">
    <property type="entry name" value="HTH-TYPE TRANSCRIPTIONAL REGULATOR RUTR"/>
    <property type="match status" value="1"/>
</dbReference>
<gene>
    <name evidence="6" type="ordered locus">Snas_0161</name>
</gene>
<dbReference type="Gene3D" id="1.10.357.10">
    <property type="entry name" value="Tetracycline Repressor, domain 2"/>
    <property type="match status" value="1"/>
</dbReference>
<evidence type="ECO:0000256" key="2">
    <source>
        <dbReference type="ARBA" id="ARBA00023125"/>
    </source>
</evidence>
<dbReference type="InterPro" id="IPR036271">
    <property type="entry name" value="Tet_transcr_reg_TetR-rel_C_sf"/>
</dbReference>
<dbReference type="STRING" id="446470.Snas_0161"/>
<dbReference type="EMBL" id="CP001778">
    <property type="protein sequence ID" value="ADD39881.1"/>
    <property type="molecule type" value="Genomic_DNA"/>
</dbReference>
<organism evidence="6 7">
    <name type="scientific">Stackebrandtia nassauensis (strain DSM 44728 / CIP 108903 / NRRL B-16338 / NBRC 102104 / LLR-40K-21)</name>
    <dbReference type="NCBI Taxonomy" id="446470"/>
    <lineage>
        <taxon>Bacteria</taxon>
        <taxon>Bacillati</taxon>
        <taxon>Actinomycetota</taxon>
        <taxon>Actinomycetes</taxon>
        <taxon>Glycomycetales</taxon>
        <taxon>Glycomycetaceae</taxon>
        <taxon>Stackebrandtia</taxon>
    </lineage>
</organism>
<evidence type="ECO:0000256" key="1">
    <source>
        <dbReference type="ARBA" id="ARBA00023015"/>
    </source>
</evidence>
<feature type="domain" description="HTH tetR-type" evidence="5">
    <location>
        <begin position="13"/>
        <end position="73"/>
    </location>
</feature>
<keyword evidence="7" id="KW-1185">Reference proteome</keyword>
<dbReference type="SUPFAM" id="SSF46689">
    <property type="entry name" value="Homeodomain-like"/>
    <property type="match status" value="1"/>
</dbReference>
<feature type="DNA-binding region" description="H-T-H motif" evidence="4">
    <location>
        <begin position="36"/>
        <end position="55"/>
    </location>
</feature>
<sequence length="206" mass="22007">MTDNSRRRGRPATGVREAVLAATEEILAESGVARLSTKEIAKRASVAESSIFYHFNDRLGLLKAVVDTHRPGFRQTLAEIRAGGGSGELRADLVALLESLEAFYLRITPILAAVQSDGELRGRFSDRGASEEIGPRRGVTALAEYLDAERAAGRVRRDLDSLAIAQLLTGVAFQRAALIRLSGPEGVPPGGVEPIVDALLPSLVKP</sequence>
<keyword evidence="3" id="KW-0804">Transcription</keyword>
<evidence type="ECO:0000313" key="7">
    <source>
        <dbReference type="Proteomes" id="UP000000844"/>
    </source>
</evidence>
<evidence type="ECO:0000256" key="4">
    <source>
        <dbReference type="PROSITE-ProRule" id="PRU00335"/>
    </source>
</evidence>
<protein>
    <submittedName>
        <fullName evidence="6">Transcriptional regulator, TetR family</fullName>
    </submittedName>
</protein>
<dbReference type="HOGENOM" id="CLU_069356_26_1_11"/>
<dbReference type="RefSeq" id="WP_013015452.1">
    <property type="nucleotide sequence ID" value="NC_013947.1"/>
</dbReference>
<dbReference type="PROSITE" id="PS50977">
    <property type="entry name" value="HTH_TETR_2"/>
    <property type="match status" value="1"/>
</dbReference>
<dbReference type="GO" id="GO:0003700">
    <property type="term" value="F:DNA-binding transcription factor activity"/>
    <property type="evidence" value="ECO:0007669"/>
    <property type="project" value="TreeGrafter"/>
</dbReference>
<name>D3Q1N3_STANL</name>
<dbReference type="Proteomes" id="UP000000844">
    <property type="component" value="Chromosome"/>
</dbReference>
<dbReference type="PRINTS" id="PR00455">
    <property type="entry name" value="HTHTETR"/>
</dbReference>
<dbReference type="PANTHER" id="PTHR30055:SF234">
    <property type="entry name" value="HTH-TYPE TRANSCRIPTIONAL REGULATOR BETI"/>
    <property type="match status" value="1"/>
</dbReference>
<evidence type="ECO:0000313" key="6">
    <source>
        <dbReference type="EMBL" id="ADD39881.1"/>
    </source>
</evidence>
<dbReference type="SUPFAM" id="SSF48498">
    <property type="entry name" value="Tetracyclin repressor-like, C-terminal domain"/>
    <property type="match status" value="1"/>
</dbReference>
<dbReference type="Pfam" id="PF00440">
    <property type="entry name" value="TetR_N"/>
    <property type="match status" value="1"/>
</dbReference>
<dbReference type="AlphaFoldDB" id="D3Q1N3"/>
<keyword evidence="1" id="KW-0805">Transcription regulation</keyword>
<proteinExistence type="predicted"/>
<dbReference type="KEGG" id="sna:Snas_0161"/>
<evidence type="ECO:0000256" key="3">
    <source>
        <dbReference type="ARBA" id="ARBA00023163"/>
    </source>
</evidence>
<keyword evidence="2 4" id="KW-0238">DNA-binding</keyword>
<reference evidence="6 7" key="1">
    <citation type="journal article" date="2009" name="Stand. Genomic Sci.">
        <title>Complete genome sequence of Stackebrandtia nassauensis type strain (LLR-40K-21).</title>
        <authorList>
            <person name="Munk C."/>
            <person name="Lapidus A."/>
            <person name="Copeland A."/>
            <person name="Jando M."/>
            <person name="Mayilraj S."/>
            <person name="Glavina Del Rio T."/>
            <person name="Nolan M."/>
            <person name="Chen F."/>
            <person name="Lucas S."/>
            <person name="Tice H."/>
            <person name="Cheng J.F."/>
            <person name="Han C."/>
            <person name="Detter J.C."/>
            <person name="Bruce D."/>
            <person name="Goodwin L."/>
            <person name="Chain P."/>
            <person name="Pitluck S."/>
            <person name="Goker M."/>
            <person name="Ovchinikova G."/>
            <person name="Pati A."/>
            <person name="Ivanova N."/>
            <person name="Mavromatis K."/>
            <person name="Chen A."/>
            <person name="Palaniappan K."/>
            <person name="Land M."/>
            <person name="Hauser L."/>
            <person name="Chang Y.J."/>
            <person name="Jeffries C.D."/>
            <person name="Bristow J."/>
            <person name="Eisen J.A."/>
            <person name="Markowitz V."/>
            <person name="Hugenholtz P."/>
            <person name="Kyrpides N.C."/>
            <person name="Klenk H.P."/>
        </authorList>
    </citation>
    <scope>NUCLEOTIDE SEQUENCE [LARGE SCALE GENOMIC DNA]</scope>
    <source>
        <strain evidence="7">DSM 44728 / CIP 108903 / NRRL B-16338 / NBRC 102104 / LLR-40K-21</strain>
    </source>
</reference>
<dbReference type="InterPro" id="IPR001647">
    <property type="entry name" value="HTH_TetR"/>
</dbReference>
<dbReference type="InterPro" id="IPR050109">
    <property type="entry name" value="HTH-type_TetR-like_transc_reg"/>
</dbReference>
<dbReference type="GO" id="GO:0000976">
    <property type="term" value="F:transcription cis-regulatory region binding"/>
    <property type="evidence" value="ECO:0007669"/>
    <property type="project" value="TreeGrafter"/>
</dbReference>
<dbReference type="eggNOG" id="COG1309">
    <property type="taxonomic scope" value="Bacteria"/>
</dbReference>